<evidence type="ECO:0000256" key="4">
    <source>
        <dbReference type="ARBA" id="ARBA00023125"/>
    </source>
</evidence>
<name>A0A2I0BHI7_9ASPA</name>
<evidence type="ECO:0000256" key="5">
    <source>
        <dbReference type="ARBA" id="ARBA00023159"/>
    </source>
</evidence>
<dbReference type="GO" id="GO:0000976">
    <property type="term" value="F:transcription cis-regulatory region binding"/>
    <property type="evidence" value="ECO:0007669"/>
    <property type="project" value="TreeGrafter"/>
</dbReference>
<evidence type="ECO:0000256" key="9">
    <source>
        <dbReference type="SAM" id="MobiDB-lite"/>
    </source>
</evidence>
<organism evidence="11 12">
    <name type="scientific">Apostasia shenzhenica</name>
    <dbReference type="NCBI Taxonomy" id="1088818"/>
    <lineage>
        <taxon>Eukaryota</taxon>
        <taxon>Viridiplantae</taxon>
        <taxon>Streptophyta</taxon>
        <taxon>Embryophyta</taxon>
        <taxon>Tracheophyta</taxon>
        <taxon>Spermatophyta</taxon>
        <taxon>Magnoliopsida</taxon>
        <taxon>Liliopsida</taxon>
        <taxon>Asparagales</taxon>
        <taxon>Orchidaceae</taxon>
        <taxon>Apostasioideae</taxon>
        <taxon>Apostasia</taxon>
    </lineage>
</organism>
<dbReference type="InterPro" id="IPR001471">
    <property type="entry name" value="AP2/ERF_dom"/>
</dbReference>
<evidence type="ECO:0000256" key="6">
    <source>
        <dbReference type="ARBA" id="ARBA00023163"/>
    </source>
</evidence>
<keyword evidence="12" id="KW-1185">Reference proteome</keyword>
<dbReference type="PROSITE" id="PS51032">
    <property type="entry name" value="AP2_ERF"/>
    <property type="match status" value="1"/>
</dbReference>
<dbReference type="CDD" id="cd00018">
    <property type="entry name" value="AP2"/>
    <property type="match status" value="1"/>
</dbReference>
<keyword evidence="2" id="KW-0805">Transcription regulation</keyword>
<evidence type="ECO:0000256" key="3">
    <source>
        <dbReference type="ARBA" id="ARBA00023016"/>
    </source>
</evidence>
<dbReference type="SMART" id="SM00380">
    <property type="entry name" value="AP2"/>
    <property type="match status" value="1"/>
</dbReference>
<dbReference type="PANTHER" id="PTHR31241:SF62">
    <property type="entry name" value="DEHYDRATION-RESPONSIVE ELEMENT-BINDING PROTEIN 2D"/>
    <property type="match status" value="1"/>
</dbReference>
<reference evidence="11 12" key="1">
    <citation type="journal article" date="2017" name="Nature">
        <title>The Apostasia genome and the evolution of orchids.</title>
        <authorList>
            <person name="Zhang G.Q."/>
            <person name="Liu K.W."/>
            <person name="Li Z."/>
            <person name="Lohaus R."/>
            <person name="Hsiao Y.Y."/>
            <person name="Niu S.C."/>
            <person name="Wang J.Y."/>
            <person name="Lin Y.C."/>
            <person name="Xu Q."/>
            <person name="Chen L.J."/>
            <person name="Yoshida K."/>
            <person name="Fujiwara S."/>
            <person name="Wang Z.W."/>
            <person name="Zhang Y.Q."/>
            <person name="Mitsuda N."/>
            <person name="Wang M."/>
            <person name="Liu G.H."/>
            <person name="Pecoraro L."/>
            <person name="Huang H.X."/>
            <person name="Xiao X.J."/>
            <person name="Lin M."/>
            <person name="Wu X.Y."/>
            <person name="Wu W.L."/>
            <person name="Chen Y.Y."/>
            <person name="Chang S.B."/>
            <person name="Sakamoto S."/>
            <person name="Ohme-Takagi M."/>
            <person name="Yagi M."/>
            <person name="Zeng S.J."/>
            <person name="Shen C.Y."/>
            <person name="Yeh C.M."/>
            <person name="Luo Y.B."/>
            <person name="Tsai W.C."/>
            <person name="Van de Peer Y."/>
            <person name="Liu Z.J."/>
        </authorList>
    </citation>
    <scope>NUCLEOTIDE SEQUENCE [LARGE SCALE GENOMIC DNA]</scope>
    <source>
        <strain evidence="12">cv. Shenzhen</strain>
        <tissue evidence="11">Stem</tissue>
    </source>
</reference>
<dbReference type="PRINTS" id="PR00367">
    <property type="entry name" value="ETHRSPELEMNT"/>
</dbReference>
<sequence>MIISAAAVGCAREPYILAILKAACTLCNRSRRPRRKREGPDSVAETLAKWREINKQFVSNDGGNQIRKAPAKGSRKGCMRGKGGPENSGCSYRGVRQRTWGKWVAEIREPNRGNRLWLGTFPTALEAANSYDEAARAMYGHSARLNFAGNEPAATSSSSCGSTTTAHYSSLSDEAAEVKSRKNELSFADTSRDEKKCDLGIVDLPDEMFDVEDMLRMMDDDPGNTGWDADNGLQCDSPWRTGSPSAFSFQLQNPDAKMLGTLGHMEQQGSDYCYDFTRSEKPALDFEMNADQDLFDHGFYNANLF</sequence>
<keyword evidence="4" id="KW-0238">DNA-binding</keyword>
<dbReference type="EMBL" id="KZ451883">
    <property type="protein sequence ID" value="PKA67255.1"/>
    <property type="molecule type" value="Genomic_DNA"/>
</dbReference>
<dbReference type="AlphaFoldDB" id="A0A2I0BHI7"/>
<evidence type="ECO:0000256" key="7">
    <source>
        <dbReference type="ARBA" id="ARBA00023242"/>
    </source>
</evidence>
<dbReference type="GO" id="GO:0006950">
    <property type="term" value="P:response to stress"/>
    <property type="evidence" value="ECO:0007669"/>
    <property type="project" value="TreeGrafter"/>
</dbReference>
<comment type="similarity">
    <text evidence="8">Belongs to the AP2/ERF transcription factor family. ERF subfamily.</text>
</comment>
<dbReference type="GO" id="GO:0005634">
    <property type="term" value="C:nucleus"/>
    <property type="evidence" value="ECO:0007669"/>
    <property type="project" value="UniProtKB-SubCell"/>
</dbReference>
<feature type="compositionally biased region" description="Basic residues" evidence="9">
    <location>
        <begin position="69"/>
        <end position="79"/>
    </location>
</feature>
<evidence type="ECO:0000313" key="11">
    <source>
        <dbReference type="EMBL" id="PKA67255.1"/>
    </source>
</evidence>
<gene>
    <name evidence="11" type="primary">DREB2A</name>
    <name evidence="11" type="ORF">AXF42_Ash004748</name>
</gene>
<evidence type="ECO:0000256" key="2">
    <source>
        <dbReference type="ARBA" id="ARBA00023015"/>
    </source>
</evidence>
<keyword evidence="5" id="KW-0010">Activator</keyword>
<dbReference type="InterPro" id="IPR036955">
    <property type="entry name" value="AP2/ERF_dom_sf"/>
</dbReference>
<feature type="domain" description="AP2/ERF" evidence="10">
    <location>
        <begin position="91"/>
        <end position="148"/>
    </location>
</feature>
<dbReference type="OrthoDB" id="550883at2759"/>
<accession>A0A2I0BHI7</accession>
<comment type="subcellular location">
    <subcellularLocation>
        <location evidence="1">Nucleus</location>
    </subcellularLocation>
</comment>
<dbReference type="FunFam" id="3.30.730.10:FF:000001">
    <property type="entry name" value="Ethylene-responsive transcription factor 2"/>
    <property type="match status" value="1"/>
</dbReference>
<protein>
    <submittedName>
        <fullName evidence="11">Dehydration-responsive element-binding protein 2A</fullName>
    </submittedName>
</protein>
<evidence type="ECO:0000313" key="12">
    <source>
        <dbReference type="Proteomes" id="UP000236161"/>
    </source>
</evidence>
<keyword evidence="3" id="KW-0346">Stress response</keyword>
<dbReference type="Gene3D" id="3.30.730.10">
    <property type="entry name" value="AP2/ERF domain"/>
    <property type="match status" value="1"/>
</dbReference>
<keyword evidence="6" id="KW-0804">Transcription</keyword>
<dbReference type="GO" id="GO:0045893">
    <property type="term" value="P:positive regulation of DNA-templated transcription"/>
    <property type="evidence" value="ECO:0007669"/>
    <property type="project" value="TreeGrafter"/>
</dbReference>
<evidence type="ECO:0000256" key="1">
    <source>
        <dbReference type="ARBA" id="ARBA00004123"/>
    </source>
</evidence>
<dbReference type="PANTHER" id="PTHR31241">
    <property type="entry name" value="DEHYDRATION-RESPONSIVE ELEMENT-BINDING PROTEIN 2C"/>
    <property type="match status" value="1"/>
</dbReference>
<dbReference type="Pfam" id="PF00847">
    <property type="entry name" value="AP2"/>
    <property type="match status" value="1"/>
</dbReference>
<evidence type="ECO:0000256" key="8">
    <source>
        <dbReference type="ARBA" id="ARBA00024343"/>
    </source>
</evidence>
<dbReference type="SUPFAM" id="SSF54171">
    <property type="entry name" value="DNA-binding domain"/>
    <property type="match status" value="1"/>
</dbReference>
<feature type="region of interest" description="Disordered" evidence="9">
    <location>
        <begin position="61"/>
        <end position="83"/>
    </location>
</feature>
<dbReference type="InterPro" id="IPR016177">
    <property type="entry name" value="DNA-bd_dom_sf"/>
</dbReference>
<proteinExistence type="inferred from homology"/>
<evidence type="ECO:0000259" key="10">
    <source>
        <dbReference type="PROSITE" id="PS51032"/>
    </source>
</evidence>
<dbReference type="STRING" id="1088818.A0A2I0BHI7"/>
<dbReference type="Proteomes" id="UP000236161">
    <property type="component" value="Unassembled WGS sequence"/>
</dbReference>
<keyword evidence="7" id="KW-0539">Nucleus</keyword>
<dbReference type="GO" id="GO:0003700">
    <property type="term" value="F:DNA-binding transcription factor activity"/>
    <property type="evidence" value="ECO:0007669"/>
    <property type="project" value="InterPro"/>
</dbReference>